<dbReference type="AlphaFoldDB" id="X1NMU6"/>
<sequence length="34" mass="4127">MEDYKKDIFLKDKLPPDLLSDKMMANPMLRPLRY</sequence>
<accession>X1NMU6</accession>
<comment type="caution">
    <text evidence="1">The sequence shown here is derived from an EMBL/GenBank/DDBJ whole genome shotgun (WGS) entry which is preliminary data.</text>
</comment>
<reference evidence="1" key="1">
    <citation type="journal article" date="2014" name="Front. Microbiol.">
        <title>High frequency of phylogenetically diverse reductive dehalogenase-homologous genes in deep subseafloor sedimentary metagenomes.</title>
        <authorList>
            <person name="Kawai M."/>
            <person name="Futagami T."/>
            <person name="Toyoda A."/>
            <person name="Takaki Y."/>
            <person name="Nishi S."/>
            <person name="Hori S."/>
            <person name="Arai W."/>
            <person name="Tsubouchi T."/>
            <person name="Morono Y."/>
            <person name="Uchiyama I."/>
            <person name="Ito T."/>
            <person name="Fujiyama A."/>
            <person name="Inagaki F."/>
            <person name="Takami H."/>
        </authorList>
    </citation>
    <scope>NUCLEOTIDE SEQUENCE</scope>
    <source>
        <strain evidence="1">Expedition CK06-06</strain>
    </source>
</reference>
<gene>
    <name evidence="1" type="ORF">S06H3_38028</name>
</gene>
<name>X1NMU6_9ZZZZ</name>
<dbReference type="EMBL" id="BARV01023149">
    <property type="protein sequence ID" value="GAI28120.1"/>
    <property type="molecule type" value="Genomic_DNA"/>
</dbReference>
<evidence type="ECO:0000313" key="1">
    <source>
        <dbReference type="EMBL" id="GAI28120.1"/>
    </source>
</evidence>
<feature type="non-terminal residue" evidence="1">
    <location>
        <position position="34"/>
    </location>
</feature>
<protein>
    <submittedName>
        <fullName evidence="1">Uncharacterized protein</fullName>
    </submittedName>
</protein>
<organism evidence="1">
    <name type="scientific">marine sediment metagenome</name>
    <dbReference type="NCBI Taxonomy" id="412755"/>
    <lineage>
        <taxon>unclassified sequences</taxon>
        <taxon>metagenomes</taxon>
        <taxon>ecological metagenomes</taxon>
    </lineage>
</organism>
<proteinExistence type="predicted"/>